<dbReference type="AlphaFoldDB" id="A0A259U439"/>
<evidence type="ECO:0000256" key="4">
    <source>
        <dbReference type="ARBA" id="ARBA00022741"/>
    </source>
</evidence>
<dbReference type="Pfam" id="PF13732">
    <property type="entry name" value="DrrA1-3_C"/>
    <property type="match status" value="1"/>
</dbReference>
<evidence type="ECO:0000313" key="8">
    <source>
        <dbReference type="Proteomes" id="UP000216446"/>
    </source>
</evidence>
<comment type="similarity">
    <text evidence="1">Belongs to the ABC transporter superfamily.</text>
</comment>
<evidence type="ECO:0000256" key="5">
    <source>
        <dbReference type="ARBA" id="ARBA00022840"/>
    </source>
</evidence>
<dbReference type="EMBL" id="MQWB01000001">
    <property type="protein sequence ID" value="OZC04789.1"/>
    <property type="molecule type" value="Genomic_DNA"/>
</dbReference>
<dbReference type="InterPro" id="IPR017871">
    <property type="entry name" value="ABC_transporter-like_CS"/>
</dbReference>
<comment type="caution">
    <text evidence="7">The sequence shown here is derived from an EMBL/GenBank/DDBJ whole genome shotgun (WGS) entry which is preliminary data.</text>
</comment>
<dbReference type="InterPro" id="IPR003593">
    <property type="entry name" value="AAA+_ATPase"/>
</dbReference>
<sequence>MLRLENVTKRYGQTLAVDGVSFTAEPGRLFGLLGPNGAGKTSTIRMIAHITSPDSGTVTLGGEPVSAATQKRMGYLPEERGLYRKMKVGEQLVYLARLKGMSAGDAERSAREWLERFDAASWYGKKVEELSKGMQQKVQFVATVMHGPDLVILDEPFSGLDPINADLLQETVAELRSDGRTVLFASHRMEQVEQLCDDLCLIARGRVLLSGSLRDVKRQFGKDTASLHWDGDGAFLDALSASGAVSVLSRTHSAAMLRLASGTAPSDVLRAALDGSADVDRFELHEPPLAEIFRQAVGGMDNAPAA</sequence>
<gene>
    <name evidence="7" type="ORF">BSZ36_16685</name>
</gene>
<dbReference type="PROSITE" id="PS00211">
    <property type="entry name" value="ABC_TRANSPORTER_1"/>
    <property type="match status" value="1"/>
</dbReference>
<feature type="domain" description="ABC transporter" evidence="6">
    <location>
        <begin position="2"/>
        <end position="229"/>
    </location>
</feature>
<name>A0A259U439_9BACT</name>
<keyword evidence="3" id="KW-0536">Nodulation</keyword>
<dbReference type="InterPro" id="IPR003439">
    <property type="entry name" value="ABC_transporter-like_ATP-bd"/>
</dbReference>
<reference evidence="7 8" key="1">
    <citation type="submission" date="2016-11" db="EMBL/GenBank/DDBJ databases">
        <title>Study of marine rhodopsin-containing bacteria.</title>
        <authorList>
            <person name="Yoshizawa S."/>
            <person name="Kumagai Y."/>
            <person name="Kogure K."/>
        </authorList>
    </citation>
    <scope>NUCLEOTIDE SEQUENCE [LARGE SCALE GENOMIC DNA]</scope>
    <source>
        <strain evidence="7 8">SG-29</strain>
    </source>
</reference>
<keyword evidence="8" id="KW-1185">Reference proteome</keyword>
<dbReference type="PROSITE" id="PS50893">
    <property type="entry name" value="ABC_TRANSPORTER_2"/>
    <property type="match status" value="1"/>
</dbReference>
<dbReference type="SMART" id="SM00382">
    <property type="entry name" value="AAA"/>
    <property type="match status" value="1"/>
</dbReference>
<dbReference type="InterPro" id="IPR050763">
    <property type="entry name" value="ABC_transporter_ATP-binding"/>
</dbReference>
<evidence type="ECO:0000256" key="3">
    <source>
        <dbReference type="ARBA" id="ARBA00022458"/>
    </source>
</evidence>
<dbReference type="OrthoDB" id="9780828at2"/>
<protein>
    <submittedName>
        <fullName evidence="7">ABC transporter</fullName>
    </submittedName>
</protein>
<evidence type="ECO:0000256" key="2">
    <source>
        <dbReference type="ARBA" id="ARBA00022448"/>
    </source>
</evidence>
<dbReference type="GO" id="GO:0005524">
    <property type="term" value="F:ATP binding"/>
    <property type="evidence" value="ECO:0007669"/>
    <property type="project" value="UniProtKB-KW"/>
</dbReference>
<dbReference type="GO" id="GO:0016887">
    <property type="term" value="F:ATP hydrolysis activity"/>
    <property type="evidence" value="ECO:0007669"/>
    <property type="project" value="InterPro"/>
</dbReference>
<dbReference type="Pfam" id="PF00005">
    <property type="entry name" value="ABC_tran"/>
    <property type="match status" value="1"/>
</dbReference>
<keyword evidence="2" id="KW-0813">Transport</keyword>
<dbReference type="SUPFAM" id="SSF52540">
    <property type="entry name" value="P-loop containing nucleoside triphosphate hydrolases"/>
    <property type="match status" value="1"/>
</dbReference>
<dbReference type="CDD" id="cd03269">
    <property type="entry name" value="ABC_putative_ATPase"/>
    <property type="match status" value="1"/>
</dbReference>
<proteinExistence type="inferred from homology"/>
<keyword evidence="5" id="KW-0067">ATP-binding</keyword>
<dbReference type="InterPro" id="IPR025302">
    <property type="entry name" value="DrrA1/2-like_C"/>
</dbReference>
<evidence type="ECO:0000313" key="7">
    <source>
        <dbReference type="EMBL" id="OZC04789.1"/>
    </source>
</evidence>
<accession>A0A259U439</accession>
<keyword evidence="4" id="KW-0547">Nucleotide-binding</keyword>
<dbReference type="InterPro" id="IPR027417">
    <property type="entry name" value="P-loop_NTPase"/>
</dbReference>
<evidence type="ECO:0000259" key="6">
    <source>
        <dbReference type="PROSITE" id="PS50893"/>
    </source>
</evidence>
<evidence type="ECO:0000256" key="1">
    <source>
        <dbReference type="ARBA" id="ARBA00005417"/>
    </source>
</evidence>
<dbReference type="InParanoid" id="A0A259U439"/>
<dbReference type="Gene3D" id="3.40.50.300">
    <property type="entry name" value="P-loop containing nucleotide triphosphate hydrolases"/>
    <property type="match status" value="1"/>
</dbReference>
<organism evidence="7 8">
    <name type="scientific">Rubricoccus marinus</name>
    <dbReference type="NCBI Taxonomy" id="716817"/>
    <lineage>
        <taxon>Bacteria</taxon>
        <taxon>Pseudomonadati</taxon>
        <taxon>Rhodothermota</taxon>
        <taxon>Rhodothermia</taxon>
        <taxon>Rhodothermales</taxon>
        <taxon>Rubricoccaceae</taxon>
        <taxon>Rubricoccus</taxon>
    </lineage>
</organism>
<dbReference type="PANTHER" id="PTHR42711">
    <property type="entry name" value="ABC TRANSPORTER ATP-BINDING PROTEIN"/>
    <property type="match status" value="1"/>
</dbReference>
<dbReference type="Proteomes" id="UP000216446">
    <property type="component" value="Unassembled WGS sequence"/>
</dbReference>
<dbReference type="PANTHER" id="PTHR42711:SF5">
    <property type="entry name" value="ABC TRANSPORTER ATP-BINDING PROTEIN NATA"/>
    <property type="match status" value="1"/>
</dbReference>